<dbReference type="SUPFAM" id="SSF50630">
    <property type="entry name" value="Acid proteases"/>
    <property type="match status" value="1"/>
</dbReference>
<dbReference type="Proteomes" id="UP000441389">
    <property type="component" value="Unassembled WGS sequence"/>
</dbReference>
<keyword evidence="2" id="KW-0378">Hydrolase</keyword>
<accession>A0A6I4J1L5</accession>
<protein>
    <submittedName>
        <fullName evidence="2">TIGR02281 family clan AA aspartic protease</fullName>
        <ecNumber evidence="2">3.4.23.-</ecNumber>
    </submittedName>
</protein>
<proteinExistence type="predicted"/>
<comment type="caution">
    <text evidence="2">The sequence shown here is derived from an EMBL/GenBank/DDBJ whole genome shotgun (WGS) entry which is preliminary data.</text>
</comment>
<dbReference type="GO" id="GO:0008233">
    <property type="term" value="F:peptidase activity"/>
    <property type="evidence" value="ECO:0007669"/>
    <property type="project" value="UniProtKB-KW"/>
</dbReference>
<evidence type="ECO:0000313" key="2">
    <source>
        <dbReference type="EMBL" id="MVO78237.1"/>
    </source>
</evidence>
<dbReference type="RefSeq" id="WP_181600024.1">
    <property type="nucleotide sequence ID" value="NZ_WQMS01000013.1"/>
</dbReference>
<keyword evidence="1" id="KW-0472">Membrane</keyword>
<sequence>MTGDQTLQVIAAVMMLTLVGSSLLSRRLALGQVARMIAGWLLIFAAVLVGYSYRFELNAVVQRVAGDLLGERGQTVGGTLRVPMAPDGHFWVRARINGHEQRFLIDSGATTTALSARTADAADLTVDRGGFPVLINTANGTVEAQRTRIERLTMGPIVAKDMAAVVSPAFGDMNVLGMNFLSSLESWRVEGRTLILVPHQPRV</sequence>
<keyword evidence="2" id="KW-0645">Protease</keyword>
<feature type="transmembrane region" description="Helical" evidence="1">
    <location>
        <begin position="6"/>
        <end position="24"/>
    </location>
</feature>
<dbReference type="GO" id="GO:0006508">
    <property type="term" value="P:proteolysis"/>
    <property type="evidence" value="ECO:0007669"/>
    <property type="project" value="UniProtKB-KW"/>
</dbReference>
<dbReference type="Pfam" id="PF13975">
    <property type="entry name" value="gag-asp_proteas"/>
    <property type="match status" value="1"/>
</dbReference>
<evidence type="ECO:0000313" key="3">
    <source>
        <dbReference type="Proteomes" id="UP000441389"/>
    </source>
</evidence>
<gene>
    <name evidence="2" type="ORF">GON01_09855</name>
</gene>
<keyword evidence="3" id="KW-1185">Reference proteome</keyword>
<dbReference type="NCBIfam" id="TIGR02281">
    <property type="entry name" value="clan_AA_DTGA"/>
    <property type="match status" value="1"/>
</dbReference>
<organism evidence="2 3">
    <name type="scientific">Sphingomonas horti</name>
    <dbReference type="NCBI Taxonomy" id="2682842"/>
    <lineage>
        <taxon>Bacteria</taxon>
        <taxon>Pseudomonadati</taxon>
        <taxon>Pseudomonadota</taxon>
        <taxon>Alphaproteobacteria</taxon>
        <taxon>Sphingomonadales</taxon>
        <taxon>Sphingomonadaceae</taxon>
        <taxon>Sphingomonas</taxon>
    </lineage>
</organism>
<dbReference type="Gene3D" id="2.40.70.10">
    <property type="entry name" value="Acid Proteases"/>
    <property type="match status" value="1"/>
</dbReference>
<dbReference type="CDD" id="cd05483">
    <property type="entry name" value="retropepsin_like_bacteria"/>
    <property type="match status" value="1"/>
</dbReference>
<dbReference type="InterPro" id="IPR021109">
    <property type="entry name" value="Peptidase_aspartic_dom_sf"/>
</dbReference>
<dbReference type="AlphaFoldDB" id="A0A6I4J1L5"/>
<dbReference type="InterPro" id="IPR034122">
    <property type="entry name" value="Retropepsin-like_bacterial"/>
</dbReference>
<dbReference type="InterPro" id="IPR011969">
    <property type="entry name" value="Clan_AA_Asp_peptidase_C"/>
</dbReference>
<evidence type="ECO:0000256" key="1">
    <source>
        <dbReference type="SAM" id="Phobius"/>
    </source>
</evidence>
<name>A0A6I4J1L5_9SPHN</name>
<dbReference type="EMBL" id="WQMS01000013">
    <property type="protein sequence ID" value="MVO78237.1"/>
    <property type="molecule type" value="Genomic_DNA"/>
</dbReference>
<keyword evidence="1" id="KW-0812">Transmembrane</keyword>
<keyword evidence="1" id="KW-1133">Transmembrane helix</keyword>
<feature type="transmembrane region" description="Helical" evidence="1">
    <location>
        <begin position="36"/>
        <end position="53"/>
    </location>
</feature>
<dbReference type="EC" id="3.4.23.-" evidence="2"/>
<reference evidence="2 3" key="1">
    <citation type="submission" date="2019-12" db="EMBL/GenBank/DDBJ databases">
        <authorList>
            <person name="Huq M.A."/>
        </authorList>
    </citation>
    <scope>NUCLEOTIDE SEQUENCE [LARGE SCALE GENOMIC DNA]</scope>
    <source>
        <strain evidence="2 3">MAH-20</strain>
    </source>
</reference>